<name>A0ACD3AP73_9AGAR</name>
<organism evidence="1 2">
    <name type="scientific">Pluteus cervinus</name>
    <dbReference type="NCBI Taxonomy" id="181527"/>
    <lineage>
        <taxon>Eukaryota</taxon>
        <taxon>Fungi</taxon>
        <taxon>Dikarya</taxon>
        <taxon>Basidiomycota</taxon>
        <taxon>Agaricomycotina</taxon>
        <taxon>Agaricomycetes</taxon>
        <taxon>Agaricomycetidae</taxon>
        <taxon>Agaricales</taxon>
        <taxon>Pluteineae</taxon>
        <taxon>Pluteaceae</taxon>
        <taxon>Pluteus</taxon>
    </lineage>
</organism>
<evidence type="ECO:0000313" key="2">
    <source>
        <dbReference type="Proteomes" id="UP000308600"/>
    </source>
</evidence>
<accession>A0ACD3AP73</accession>
<sequence>MVTSKTLSPQIVYPHFRFFRHHTKEPAWFFPFARARSYAGSAEQISVIHFQTLFVTFTRNHEQDSYYHRLFSIRSLSHEAISSRISRTQAIDALRHTTYDYETPSCHARRKPAVIKRYHHISRSSCNGSKSPNFVPSFGPALHSPPRMIRSHCRHAGLHSSPRF</sequence>
<keyword evidence="2" id="KW-1185">Reference proteome</keyword>
<gene>
    <name evidence="1" type="ORF">BDN72DRAFT_106483</name>
</gene>
<evidence type="ECO:0000313" key="1">
    <source>
        <dbReference type="EMBL" id="TFK67295.1"/>
    </source>
</evidence>
<reference evidence="1 2" key="1">
    <citation type="journal article" date="2019" name="Nat. Ecol. Evol.">
        <title>Megaphylogeny resolves global patterns of mushroom evolution.</title>
        <authorList>
            <person name="Varga T."/>
            <person name="Krizsan K."/>
            <person name="Foldi C."/>
            <person name="Dima B."/>
            <person name="Sanchez-Garcia M."/>
            <person name="Sanchez-Ramirez S."/>
            <person name="Szollosi G.J."/>
            <person name="Szarkandi J.G."/>
            <person name="Papp V."/>
            <person name="Albert L."/>
            <person name="Andreopoulos W."/>
            <person name="Angelini C."/>
            <person name="Antonin V."/>
            <person name="Barry K.W."/>
            <person name="Bougher N.L."/>
            <person name="Buchanan P."/>
            <person name="Buyck B."/>
            <person name="Bense V."/>
            <person name="Catcheside P."/>
            <person name="Chovatia M."/>
            <person name="Cooper J."/>
            <person name="Damon W."/>
            <person name="Desjardin D."/>
            <person name="Finy P."/>
            <person name="Geml J."/>
            <person name="Haridas S."/>
            <person name="Hughes K."/>
            <person name="Justo A."/>
            <person name="Karasinski D."/>
            <person name="Kautmanova I."/>
            <person name="Kiss B."/>
            <person name="Kocsube S."/>
            <person name="Kotiranta H."/>
            <person name="LaButti K.M."/>
            <person name="Lechner B.E."/>
            <person name="Liimatainen K."/>
            <person name="Lipzen A."/>
            <person name="Lukacs Z."/>
            <person name="Mihaltcheva S."/>
            <person name="Morgado L.N."/>
            <person name="Niskanen T."/>
            <person name="Noordeloos M.E."/>
            <person name="Ohm R.A."/>
            <person name="Ortiz-Santana B."/>
            <person name="Ovrebo C."/>
            <person name="Racz N."/>
            <person name="Riley R."/>
            <person name="Savchenko A."/>
            <person name="Shiryaev A."/>
            <person name="Soop K."/>
            <person name="Spirin V."/>
            <person name="Szebenyi C."/>
            <person name="Tomsovsky M."/>
            <person name="Tulloss R.E."/>
            <person name="Uehling J."/>
            <person name="Grigoriev I.V."/>
            <person name="Vagvolgyi C."/>
            <person name="Papp T."/>
            <person name="Martin F.M."/>
            <person name="Miettinen O."/>
            <person name="Hibbett D.S."/>
            <person name="Nagy L.G."/>
        </authorList>
    </citation>
    <scope>NUCLEOTIDE SEQUENCE [LARGE SCALE GENOMIC DNA]</scope>
    <source>
        <strain evidence="1 2">NL-1719</strain>
    </source>
</reference>
<dbReference type="EMBL" id="ML208379">
    <property type="protein sequence ID" value="TFK67295.1"/>
    <property type="molecule type" value="Genomic_DNA"/>
</dbReference>
<protein>
    <submittedName>
        <fullName evidence="1">Uncharacterized protein</fullName>
    </submittedName>
</protein>
<proteinExistence type="predicted"/>
<dbReference type="Proteomes" id="UP000308600">
    <property type="component" value="Unassembled WGS sequence"/>
</dbReference>